<dbReference type="GeneID" id="26737273"/>
<protein>
    <submittedName>
        <fullName evidence="2">Uncharacterized protein</fullName>
    </submittedName>
</protein>
<dbReference type="RefSeq" id="WP_058740268.1">
    <property type="nucleotide sequence ID" value="NZ_CP011266.1"/>
</dbReference>
<dbReference type="EMBL" id="CP011266">
    <property type="protein sequence ID" value="ALT70071.1"/>
    <property type="molecule type" value="Genomic_DNA"/>
</dbReference>
<gene>
    <name evidence="2" type="ORF">sm9_2315</name>
</gene>
<keyword evidence="1" id="KW-0472">Membrane</keyword>
<name>A0A0U3E7S0_9EURY</name>
<evidence type="ECO:0000256" key="1">
    <source>
        <dbReference type="SAM" id="Phobius"/>
    </source>
</evidence>
<sequence>MGKILRILLVIVLFIIFFEVGLFSSYTIVTAEAPDVRGLIDMQVSKISSVFSPQAVNEVLIKDPTPVNFTNHKDVALKMEQLSNVDGVNVDSMNASTYDDAKKSDSINITIEALGYAAPNSTSGQIVISQNPSYKVIVSSVASYKNGELVVDTDKMKVDSVLKLF</sequence>
<keyword evidence="1" id="KW-0812">Transmembrane</keyword>
<evidence type="ECO:0000313" key="2">
    <source>
        <dbReference type="EMBL" id="ALT70071.1"/>
    </source>
</evidence>
<dbReference type="KEGG" id="mmil:sm9_2315"/>
<organism evidence="2 3">
    <name type="scientific">Methanobrevibacter millerae</name>
    <dbReference type="NCBI Taxonomy" id="230361"/>
    <lineage>
        <taxon>Archaea</taxon>
        <taxon>Methanobacteriati</taxon>
        <taxon>Methanobacteriota</taxon>
        <taxon>Methanomada group</taxon>
        <taxon>Methanobacteria</taxon>
        <taxon>Methanobacteriales</taxon>
        <taxon>Methanobacteriaceae</taxon>
        <taxon>Methanobrevibacter</taxon>
    </lineage>
</organism>
<keyword evidence="1" id="KW-1133">Transmembrane helix</keyword>
<dbReference type="AlphaFoldDB" id="A0A0U3E7S0"/>
<evidence type="ECO:0000313" key="3">
    <source>
        <dbReference type="Proteomes" id="UP000067738"/>
    </source>
</evidence>
<dbReference type="PATRIC" id="fig|230361.4.peg.2389"/>
<dbReference type="Proteomes" id="UP000067738">
    <property type="component" value="Chromosome"/>
</dbReference>
<proteinExistence type="predicted"/>
<reference evidence="2 3" key="1">
    <citation type="submission" date="2015-04" db="EMBL/GenBank/DDBJ databases">
        <title>The complete genome sequence of the rumen methanogen Methanobrevibacter millerae SM9.</title>
        <authorList>
            <person name="Leahy S.C."/>
            <person name="Kelly W.J."/>
            <person name="Pacheco D.M."/>
            <person name="Li D."/>
            <person name="Altermann E."/>
            <person name="Attwood G.T."/>
        </authorList>
    </citation>
    <scope>NUCLEOTIDE SEQUENCE [LARGE SCALE GENOMIC DNA]</scope>
    <source>
        <strain evidence="2 3">SM9</strain>
    </source>
</reference>
<keyword evidence="3" id="KW-1185">Reference proteome</keyword>
<feature type="transmembrane region" description="Helical" evidence="1">
    <location>
        <begin position="7"/>
        <end position="29"/>
    </location>
</feature>
<dbReference type="OrthoDB" id="71026at2157"/>
<accession>A0A0U3E7S0</accession>